<feature type="domain" description="Bacterial repeat" evidence="2">
    <location>
        <begin position="453"/>
        <end position="507"/>
    </location>
</feature>
<keyword evidence="4" id="KW-1185">Reference proteome</keyword>
<feature type="domain" description="Peptidase C-terminal archaeal/bacterial" evidence="1">
    <location>
        <begin position="561"/>
        <end position="622"/>
    </location>
</feature>
<dbReference type="KEGG" id="pbf:CFX0092_B0213"/>
<dbReference type="AlphaFoldDB" id="A0A161K3V1"/>
<dbReference type="Gene3D" id="2.60.120.380">
    <property type="match status" value="2"/>
</dbReference>
<evidence type="ECO:0000313" key="3">
    <source>
        <dbReference type="EMBL" id="CUS05747.1"/>
    </source>
</evidence>
<accession>A0A161K3V1</accession>
<evidence type="ECO:0000313" key="4">
    <source>
        <dbReference type="Proteomes" id="UP000215027"/>
    </source>
</evidence>
<dbReference type="Proteomes" id="UP000215027">
    <property type="component" value="Chromosome II"/>
</dbReference>
<dbReference type="EMBL" id="LN890656">
    <property type="protein sequence ID" value="CUS05747.1"/>
    <property type="molecule type" value="Genomic_DNA"/>
</dbReference>
<dbReference type="InterPro" id="IPR044060">
    <property type="entry name" value="Bacterial_rp_domain"/>
</dbReference>
<name>A0A161K3V1_9CHLR</name>
<dbReference type="RefSeq" id="WP_095045117.1">
    <property type="nucleotide sequence ID" value="NZ_LN890656.1"/>
</dbReference>
<dbReference type="OrthoDB" id="33958at2"/>
<sequence>MTQFMRFLLFVFLLSGLVVGVGVAAGLPGDSMVNAGWEELGAGSATGGGISDNDGLSYAPALAIGPDGPVIAWTDGSNGDHEIYVRRWDGAAWVEIGPGSASGGGISANDGLSQIPSVAAGPDGPIVAWEDMSSGNIEIYVRRWDGSAWVEMGDSASGGGISHMISWSGDPALAVGSEGPVVAWSQNTGGEDSEIYVRRWDGAAWVEMGGSASGGGISHMPGRSGDPALAVGSDGPVVAWSQETDGDDPEIYVRRWDGADWVEMGAGSASGGGISDNDSGSLHPSLAVGPDGPIVAWEDYDDGDDGEIYVRGWDGSAWVEMGGSASGGGISDNDGWSESTTLAVGPDGPIVAWHYISDDNVEIYARRWDGSAWVGMNGSASGGGISDNDIMSLDPSLAVGPYGPIIAWHDYSDGDSEIYVRAFLECHALALDHTGNGSDPDPGLDHSIGCGLDQYLAGDLITLTANPAPGWHVAGWSGTDNDASKALTNTVTMPTGDHTVSVAYEENPFYLAFMAMVTNIPPPCFPGPNEREPNNGFTEAVANGHFCLDVEFLGRPTDEWDVFAFDVSAADTLTVRVENHRGQNALLQLHNSAQNLLEYDNNSADGFQVSRAVTPGRYFVSLFVKNPNVNETEQYRLKGMLLCTSFPNEQEPNNTQSGANGPLCNSRASTGLPTDAFDIFYFDVGQTADVTATLDNHAGSGVQLALHYQAITANPLDVDYIAADGFHVSAANAAPGRYYVVIYAATPGPATPYTLRAEWE</sequence>
<gene>
    <name evidence="3" type="ORF">CFX0092_B0213</name>
</gene>
<organism evidence="3 4">
    <name type="scientific">Candidatus Promineifilum breve</name>
    <dbReference type="NCBI Taxonomy" id="1806508"/>
    <lineage>
        <taxon>Bacteria</taxon>
        <taxon>Bacillati</taxon>
        <taxon>Chloroflexota</taxon>
        <taxon>Ardenticatenia</taxon>
        <taxon>Candidatus Promineifilales</taxon>
        <taxon>Candidatus Promineifilaceae</taxon>
        <taxon>Candidatus Promineifilum</taxon>
    </lineage>
</organism>
<evidence type="ECO:0000259" key="1">
    <source>
        <dbReference type="Pfam" id="PF04151"/>
    </source>
</evidence>
<proteinExistence type="predicted"/>
<dbReference type="Pfam" id="PF18998">
    <property type="entry name" value="Flg_new_2"/>
    <property type="match status" value="1"/>
</dbReference>
<dbReference type="SUPFAM" id="SSF89260">
    <property type="entry name" value="Collagen-binding domain"/>
    <property type="match status" value="2"/>
</dbReference>
<protein>
    <submittedName>
        <fullName evidence="3">Uncharacterized protein</fullName>
    </submittedName>
</protein>
<dbReference type="Pfam" id="PF04151">
    <property type="entry name" value="PPC"/>
    <property type="match status" value="1"/>
</dbReference>
<reference evidence="3" key="1">
    <citation type="submission" date="2016-01" db="EMBL/GenBank/DDBJ databases">
        <authorList>
            <person name="Mcilroy J.S."/>
            <person name="Karst M S."/>
            <person name="Albertsen M."/>
        </authorList>
    </citation>
    <scope>NUCLEOTIDE SEQUENCE</scope>
    <source>
        <strain evidence="3">Cfx-K</strain>
    </source>
</reference>
<evidence type="ECO:0000259" key="2">
    <source>
        <dbReference type="Pfam" id="PF18998"/>
    </source>
</evidence>
<dbReference type="SUPFAM" id="SSF89372">
    <property type="entry name" value="Fucose-specific lectin"/>
    <property type="match status" value="1"/>
</dbReference>
<dbReference type="InterPro" id="IPR007280">
    <property type="entry name" value="Peptidase_C_arc/bac"/>
</dbReference>